<sequence>MWEQQNVESKRKYGWVDKWAAMTGERARIDAKANNTYIIYEQHGQLVKEFPDGKIIPFHNEGEA</sequence>
<organism evidence="1 2">
    <name type="scientific">Salibacterium qingdaonense</name>
    <dbReference type="NCBI Taxonomy" id="266892"/>
    <lineage>
        <taxon>Bacteria</taxon>
        <taxon>Bacillati</taxon>
        <taxon>Bacillota</taxon>
        <taxon>Bacilli</taxon>
        <taxon>Bacillales</taxon>
        <taxon>Bacillaceae</taxon>
    </lineage>
</organism>
<dbReference type="Proteomes" id="UP000199668">
    <property type="component" value="Unassembled WGS sequence"/>
</dbReference>
<dbReference type="EMBL" id="FOTY01000015">
    <property type="protein sequence ID" value="SFM10326.1"/>
    <property type="molecule type" value="Genomic_DNA"/>
</dbReference>
<keyword evidence="2" id="KW-1185">Reference proteome</keyword>
<gene>
    <name evidence="1" type="ORF">SAMN04488054_11526</name>
</gene>
<proteinExistence type="predicted"/>
<evidence type="ECO:0000313" key="1">
    <source>
        <dbReference type="EMBL" id="SFM10326.1"/>
    </source>
</evidence>
<protein>
    <submittedName>
        <fullName evidence="1">Uncharacterized protein</fullName>
    </submittedName>
</protein>
<dbReference type="AlphaFoldDB" id="A0A1I4N4T6"/>
<dbReference type="RefSeq" id="WP_090927246.1">
    <property type="nucleotide sequence ID" value="NZ_FOTY01000015.1"/>
</dbReference>
<evidence type="ECO:0000313" key="2">
    <source>
        <dbReference type="Proteomes" id="UP000199668"/>
    </source>
</evidence>
<accession>A0A1I4N4T6</accession>
<name>A0A1I4N4T6_9BACI</name>
<reference evidence="1 2" key="1">
    <citation type="submission" date="2016-10" db="EMBL/GenBank/DDBJ databases">
        <authorList>
            <person name="de Groot N.N."/>
        </authorList>
    </citation>
    <scope>NUCLEOTIDE SEQUENCE [LARGE SCALE GENOMIC DNA]</scope>
    <source>
        <strain evidence="1 2">CGMCC 1.6134</strain>
    </source>
</reference>
<dbReference type="OrthoDB" id="2629863at2"/>